<evidence type="ECO:0000256" key="9">
    <source>
        <dbReference type="ARBA" id="ARBA00022842"/>
    </source>
</evidence>
<evidence type="ECO:0000256" key="8">
    <source>
        <dbReference type="ARBA" id="ARBA00022840"/>
    </source>
</evidence>
<feature type="active site" description="For nuclease activity" evidence="15">
    <location>
        <position position="995"/>
    </location>
</feature>
<evidence type="ECO:0000256" key="16">
    <source>
        <dbReference type="PROSITE-ProRule" id="PRU00560"/>
    </source>
</evidence>
<evidence type="ECO:0000256" key="4">
    <source>
        <dbReference type="ARBA" id="ARBA00022763"/>
    </source>
</evidence>
<feature type="binding site" evidence="15">
    <location>
        <position position="995"/>
    </location>
    <ligand>
        <name>Mg(2+)</name>
        <dbReference type="ChEBI" id="CHEBI:18420"/>
    </ligand>
</feature>
<feature type="region of interest" description="DNA-binding and helicase activity, interacts with RecC" evidence="15">
    <location>
        <begin position="1"/>
        <end position="763"/>
    </location>
</feature>
<comment type="domain">
    <text evidence="15">The N-terminal DNA-binding domain is a ssDNA-dependent ATPase and has ATP-dependent 3'-5' helicase function. This domain interacts with RecC.</text>
</comment>
<keyword evidence="1 15" id="KW-0540">Nuclease</keyword>
<comment type="function">
    <text evidence="15">A helicase/nuclease that prepares dsDNA breaks (DSB) for recombinational DNA repair. Binds to DSBs and unwinds DNA via a highly rapid and processive ATP-dependent bidirectional helicase activity. Unwinds dsDNA until it encounters a Chi (crossover hotspot instigator) sequence from the 3' direction. Cuts ssDNA a few nucleotides 3' to the Chi site. The properties and activities of the enzyme are changed at Chi. The Chi-altered holoenzyme produces a long 3'-ssDNA overhang and facilitates RecA-binding to the ssDNA for homologous DNA recombination and repair. Holoenzyme degrades any linearized DNA that is unable to undergo homologous recombination. In the holoenzyme this subunit contributes ATPase, 3'-5' helicase, exonuclease activity and loads RecA onto ssDNA.</text>
</comment>
<evidence type="ECO:0000256" key="11">
    <source>
        <dbReference type="ARBA" id="ARBA00023204"/>
    </source>
</evidence>
<feature type="binding site" evidence="15">
    <location>
        <position position="851"/>
    </location>
    <ligand>
        <name>Mg(2+)</name>
        <dbReference type="ChEBI" id="CHEBI:18420"/>
    </ligand>
</feature>
<name>A0A5Q2FBJ6_9ACTN</name>
<keyword evidence="4 15" id="KW-0227">DNA damage</keyword>
<dbReference type="GO" id="GO:0016887">
    <property type="term" value="F:ATP hydrolysis activity"/>
    <property type="evidence" value="ECO:0007669"/>
    <property type="project" value="RHEA"/>
</dbReference>
<gene>
    <name evidence="15" type="primary">recB</name>
    <name evidence="20" type="ORF">Rai3103_13010</name>
</gene>
<dbReference type="GO" id="GO:0005829">
    <property type="term" value="C:cytosol"/>
    <property type="evidence" value="ECO:0007669"/>
    <property type="project" value="TreeGrafter"/>
</dbReference>
<feature type="domain" description="UvrD-like helicase ATP-binding" evidence="18">
    <location>
        <begin position="8"/>
        <end position="331"/>
    </location>
</feature>
<keyword evidence="3 15" id="KW-0547">Nucleotide-binding</keyword>
<comment type="catalytic activity">
    <reaction evidence="14 15">
        <text>ATP + H2O = ADP + phosphate + H(+)</text>
        <dbReference type="Rhea" id="RHEA:13065"/>
        <dbReference type="ChEBI" id="CHEBI:15377"/>
        <dbReference type="ChEBI" id="CHEBI:15378"/>
        <dbReference type="ChEBI" id="CHEBI:30616"/>
        <dbReference type="ChEBI" id="CHEBI:43474"/>
        <dbReference type="ChEBI" id="CHEBI:456216"/>
        <dbReference type="EC" id="5.6.2.4"/>
    </reaction>
</comment>
<reference evidence="20 21" key="1">
    <citation type="submission" date="2019-10" db="EMBL/GenBank/DDBJ databases">
        <title>Genomic analysis of Raineyella sp. CBA3103.</title>
        <authorList>
            <person name="Roh S.W."/>
        </authorList>
    </citation>
    <scope>NUCLEOTIDE SEQUENCE [LARGE SCALE GENOMIC DNA]</scope>
    <source>
        <strain evidence="20 21">CBA3103</strain>
    </source>
</reference>
<dbReference type="InterPro" id="IPR000212">
    <property type="entry name" value="DNA_helicase_UvrD/REP"/>
</dbReference>
<keyword evidence="6 15" id="KW-0347">Helicase</keyword>
<dbReference type="HAMAP" id="MF_01485">
    <property type="entry name" value="RecB"/>
    <property type="match status" value="1"/>
</dbReference>
<dbReference type="InterPro" id="IPR038726">
    <property type="entry name" value="PDDEXK_AddAB-type"/>
</dbReference>
<dbReference type="Proteomes" id="UP000386847">
    <property type="component" value="Chromosome"/>
</dbReference>
<keyword evidence="7 15" id="KW-0269">Exonuclease</keyword>
<dbReference type="EMBL" id="CP045725">
    <property type="protein sequence ID" value="QGF24420.1"/>
    <property type="molecule type" value="Genomic_DNA"/>
</dbReference>
<dbReference type="Gene3D" id="3.40.50.300">
    <property type="entry name" value="P-loop containing nucleotide triphosphate hydrolases"/>
    <property type="match status" value="3"/>
</dbReference>
<dbReference type="Pfam" id="PF00580">
    <property type="entry name" value="UvrD-helicase"/>
    <property type="match status" value="1"/>
</dbReference>
<dbReference type="InterPro" id="IPR014017">
    <property type="entry name" value="DNA_helicase_UvrD-like_C"/>
</dbReference>
<evidence type="ECO:0000256" key="10">
    <source>
        <dbReference type="ARBA" id="ARBA00023125"/>
    </source>
</evidence>
<keyword evidence="9 15" id="KW-0460">Magnesium</keyword>
<evidence type="ECO:0000256" key="12">
    <source>
        <dbReference type="ARBA" id="ARBA00023235"/>
    </source>
</evidence>
<evidence type="ECO:0000256" key="3">
    <source>
        <dbReference type="ARBA" id="ARBA00022741"/>
    </source>
</evidence>
<evidence type="ECO:0000259" key="19">
    <source>
        <dbReference type="PROSITE" id="PS51217"/>
    </source>
</evidence>
<keyword evidence="2 15" id="KW-0479">Metal-binding</keyword>
<evidence type="ECO:0000256" key="6">
    <source>
        <dbReference type="ARBA" id="ARBA00022806"/>
    </source>
</evidence>
<dbReference type="InterPro" id="IPR011604">
    <property type="entry name" value="PDDEXK-like_dom_sf"/>
</dbReference>
<dbReference type="GO" id="GO:0000724">
    <property type="term" value="P:double-strand break repair via homologous recombination"/>
    <property type="evidence" value="ECO:0007669"/>
    <property type="project" value="UniProtKB-UniRule"/>
</dbReference>
<dbReference type="PROSITE" id="PS51217">
    <property type="entry name" value="UVRD_HELICASE_CTER"/>
    <property type="match status" value="1"/>
</dbReference>
<evidence type="ECO:0000313" key="21">
    <source>
        <dbReference type="Proteomes" id="UP000386847"/>
    </source>
</evidence>
<evidence type="ECO:0000259" key="18">
    <source>
        <dbReference type="PROSITE" id="PS51198"/>
    </source>
</evidence>
<dbReference type="EC" id="5.6.2.4" evidence="15"/>
<dbReference type="Gene3D" id="1.10.486.10">
    <property type="entry name" value="PCRA, domain 4"/>
    <property type="match status" value="1"/>
</dbReference>
<dbReference type="PROSITE" id="PS51198">
    <property type="entry name" value="UVRD_HELICASE_ATP_BIND"/>
    <property type="match status" value="1"/>
</dbReference>
<feature type="region of interest" description="Disordered" evidence="17">
    <location>
        <begin position="787"/>
        <end position="817"/>
    </location>
</feature>
<comment type="subunit">
    <text evidence="15">Heterotrimer of RecB, RecC and RecD. All subunits contribute to DNA-binding. Interacts with RecA.</text>
</comment>
<comment type="catalytic activity">
    <reaction evidence="15">
        <text>Exonucleolytic cleavage (in the presence of ATP) in either 5'- to 3'- or 3'- to 5'-direction to yield 5'-phosphooligonucleotides.</text>
        <dbReference type="EC" id="3.1.11.5"/>
    </reaction>
</comment>
<dbReference type="Gene3D" id="3.90.320.10">
    <property type="match status" value="1"/>
</dbReference>
<dbReference type="GO" id="GO:0005524">
    <property type="term" value="F:ATP binding"/>
    <property type="evidence" value="ECO:0007669"/>
    <property type="project" value="UniProtKB-UniRule"/>
</dbReference>
<evidence type="ECO:0000256" key="5">
    <source>
        <dbReference type="ARBA" id="ARBA00022801"/>
    </source>
</evidence>
<keyword evidence="21" id="KW-1185">Reference proteome</keyword>
<evidence type="ECO:0000256" key="13">
    <source>
        <dbReference type="ARBA" id="ARBA00034617"/>
    </source>
</evidence>
<evidence type="ECO:0000313" key="20">
    <source>
        <dbReference type="EMBL" id="QGF24420.1"/>
    </source>
</evidence>
<keyword evidence="8 15" id="KW-0067">ATP-binding</keyword>
<dbReference type="InterPro" id="IPR027417">
    <property type="entry name" value="P-loop_NTPase"/>
</dbReference>
<comment type="cofactor">
    <cofactor evidence="15">
        <name>Mg(2+)</name>
        <dbReference type="ChEBI" id="CHEBI:18420"/>
    </cofactor>
    <text evidence="15">Binds 1 Mg(2+) ion per subunit.</text>
</comment>
<keyword evidence="5 15" id="KW-0378">Hydrolase</keyword>
<keyword evidence="10 15" id="KW-0238">DNA-binding</keyword>
<evidence type="ECO:0000256" key="17">
    <source>
        <dbReference type="SAM" id="MobiDB-lite"/>
    </source>
</evidence>
<dbReference type="RefSeq" id="WP_153572949.1">
    <property type="nucleotide sequence ID" value="NZ_CP045725.1"/>
</dbReference>
<dbReference type="SUPFAM" id="SSF52540">
    <property type="entry name" value="P-loop containing nucleoside triphosphate hydrolases"/>
    <property type="match status" value="1"/>
</dbReference>
<dbReference type="SUPFAM" id="SSF52980">
    <property type="entry name" value="Restriction endonuclease-like"/>
    <property type="match status" value="1"/>
</dbReference>
<feature type="binding site" evidence="15">
    <location>
        <position position="979"/>
    </location>
    <ligand>
        <name>Mg(2+)</name>
        <dbReference type="ChEBI" id="CHEBI:18420"/>
    </ligand>
</feature>
<keyword evidence="11 15" id="KW-0234">DNA repair</keyword>
<evidence type="ECO:0000256" key="14">
    <source>
        <dbReference type="ARBA" id="ARBA00048988"/>
    </source>
</evidence>
<feature type="binding site" evidence="16">
    <location>
        <begin position="29"/>
        <end position="36"/>
    </location>
    <ligand>
        <name>ATP</name>
        <dbReference type="ChEBI" id="CHEBI:30616"/>
    </ligand>
</feature>
<dbReference type="PANTHER" id="PTHR11070:SF23">
    <property type="entry name" value="RECBCD ENZYME SUBUNIT RECB"/>
    <property type="match status" value="1"/>
</dbReference>
<comment type="miscellaneous">
    <text evidence="15">In the RecBCD complex, RecB has a slow 3'-5' helicase, an exonuclease activity and loads RecA onto ssDNA, RecD has a fast 5'-3' helicase activity, while RecC stimulates the ATPase and processivity of the RecB helicase and contributes to recognition of the Chi site.</text>
</comment>
<dbReference type="PANTHER" id="PTHR11070">
    <property type="entry name" value="UVRD / RECB / PCRA DNA HELICASE FAMILY MEMBER"/>
    <property type="match status" value="1"/>
</dbReference>
<dbReference type="Pfam" id="PF13361">
    <property type="entry name" value="UvrD_C"/>
    <property type="match status" value="1"/>
</dbReference>
<dbReference type="GO" id="GO:0008854">
    <property type="term" value="F:exodeoxyribonuclease V activity"/>
    <property type="evidence" value="ECO:0007669"/>
    <property type="project" value="UniProtKB-EC"/>
</dbReference>
<dbReference type="InterPro" id="IPR011335">
    <property type="entry name" value="Restrct_endonuc-II-like"/>
</dbReference>
<comment type="domain">
    <text evidence="15">The C-terminal domain has nuclease activity and interacts with RecD. It interacts with RecA, facilitating its loading onto ssDNA.</text>
</comment>
<proteinExistence type="inferred from homology"/>
<feature type="region of interest" description="Nuclease activity, interacts with RecD and RecA" evidence="15">
    <location>
        <begin position="779"/>
        <end position="1107"/>
    </location>
</feature>
<dbReference type="GO" id="GO:0000287">
    <property type="term" value="F:magnesium ion binding"/>
    <property type="evidence" value="ECO:0007669"/>
    <property type="project" value="UniProtKB-UniRule"/>
</dbReference>
<comment type="catalytic activity">
    <reaction evidence="13 15">
        <text>Couples ATP hydrolysis with the unwinding of duplex DNA by translocating in the 3'-5' direction.</text>
        <dbReference type="EC" id="5.6.2.4"/>
    </reaction>
</comment>
<dbReference type="EC" id="3.1.11.5" evidence="15"/>
<dbReference type="InterPro" id="IPR014016">
    <property type="entry name" value="UvrD-like_ATP-bd"/>
</dbReference>
<dbReference type="GO" id="GO:0043138">
    <property type="term" value="F:3'-5' DNA helicase activity"/>
    <property type="evidence" value="ECO:0007669"/>
    <property type="project" value="UniProtKB-UniRule"/>
</dbReference>
<feature type="domain" description="UvrD-like helicase C-terminal" evidence="19">
    <location>
        <begin position="349"/>
        <end position="618"/>
    </location>
</feature>
<evidence type="ECO:0000256" key="2">
    <source>
        <dbReference type="ARBA" id="ARBA00022723"/>
    </source>
</evidence>
<dbReference type="GO" id="GO:0003677">
    <property type="term" value="F:DNA binding"/>
    <property type="evidence" value="ECO:0007669"/>
    <property type="project" value="UniProtKB-UniRule"/>
</dbReference>
<keyword evidence="12 15" id="KW-0413">Isomerase</keyword>
<evidence type="ECO:0000256" key="15">
    <source>
        <dbReference type="HAMAP-Rule" id="MF_01485"/>
    </source>
</evidence>
<evidence type="ECO:0000256" key="1">
    <source>
        <dbReference type="ARBA" id="ARBA00022722"/>
    </source>
</evidence>
<dbReference type="KEGG" id="rain:Rai3103_13010"/>
<comment type="similarity">
    <text evidence="15">Belongs to the helicase family. UvrD subfamily.</text>
</comment>
<dbReference type="Gene3D" id="1.10.3170.10">
    <property type="entry name" value="Recbcd, chain B, domain 2"/>
    <property type="match status" value="2"/>
</dbReference>
<evidence type="ECO:0000256" key="7">
    <source>
        <dbReference type="ARBA" id="ARBA00022839"/>
    </source>
</evidence>
<dbReference type="InterPro" id="IPR004586">
    <property type="entry name" value="RecB"/>
</dbReference>
<dbReference type="AlphaFoldDB" id="A0A5Q2FBJ6"/>
<organism evidence="20 21">
    <name type="scientific">Raineyella fluvialis</name>
    <dbReference type="NCBI Taxonomy" id="2662261"/>
    <lineage>
        <taxon>Bacteria</taxon>
        <taxon>Bacillati</taxon>
        <taxon>Actinomycetota</taxon>
        <taxon>Actinomycetes</taxon>
        <taxon>Propionibacteriales</taxon>
        <taxon>Propionibacteriaceae</taxon>
        <taxon>Raineyella</taxon>
    </lineage>
</organism>
<sequence>MSTIPLHAEVSPALDLAAPLPSGTTLLEASAGTGKTHTIASLVVLSVARGTPLRSMLLITFTRKAARELRTRVRARLAEALQMLSAPPTPDEEPVWQALRAGLPRTTQHRLREALTDFDAATIATIHEFAGTMLDRLGLLSGHRRDAVLLPDHHAITAEVCDDLFLARFGSLARPPFEPQVARLLAATAVGTPAAPIVPDPTDDDLTRARVDFAVRARQEVDRRLRDRGLYTYDDLIGRLASALRHPATAAATAKRLRDAFGVVMVDEFQDTDPRQWEILRTAFHGHSDLFLIGDPKQAIYGFRGGDVQTYLAAAREADRRLTLATNWRSDETVVRAIDSVLGRTALGDPGITLGEVRAKHAGSRLRDPVGTPCPGLELRRVTRPYTSISAQRERIRRDAVAVVARLLSDGTTLEEGDVTRPLRPRDIAVLVRFNHAATRMARALIAAGIPAVVNGADSVLRSPSATAWRELLATLLDPQPSAVHRLALGPFVGWGLDELIRADEDDRASLFIRVRSWGRLWTEHGVAAVLDAALDEADLAGRSITRTGSEREITDLRHLGQLLHEAETGGHLAPRRLLTWLDEAIAVASRTGDDAQALRLETEAEAVQVITVHSAKGLEFPIVLLPDMTDQKPAQDDAVPEAFTVHDRAGDRLVDVGGRRDASSRARHRLALEESAGEQLRVLYVAMTRAASQIIAWWAPHQGYAPASPLQRVLFGDRGGDGTLPRTVPVAPDQDPPALPGVALAYVADEAEPVEPPALPVALPAPHLRRFDRPLDTTWRRTSYTGLTASLHDGSHGAAGTGDGRPDDEPAVDDTTAPALAEGGAEAPVERQLSPWGPLPTGARFGTLVHAVLESWDPAGPPFDALVDSVAAASPLEGLDHRVLAASLDGAVRTPLGADLAELALADIALTDRLSELDFELPLGGGDQPGAPALLADIADALDRHLSPEDPLAAYAERLRQPGLGDQTLRGFLTGSIDAVLRVGGRDPRFVVVDYKTNWLGGPPSDGTLPLAAYAPSALAGAMMTAHYPLQALLYSVALHRFLSWRLPAYRPEDHLGGIRYLFLRGMTGPATPTEEGVPYGVFAWRPPAALIVEISRMVTEGRTRP</sequence>
<dbReference type="CDD" id="cd22352">
    <property type="entry name" value="RecB_C-like"/>
    <property type="match status" value="1"/>
</dbReference>
<dbReference type="GO" id="GO:0009338">
    <property type="term" value="C:exodeoxyribonuclease V complex"/>
    <property type="evidence" value="ECO:0007669"/>
    <property type="project" value="TreeGrafter"/>
</dbReference>
<dbReference type="Pfam" id="PF12705">
    <property type="entry name" value="PDDEXK_1"/>
    <property type="match status" value="1"/>
</dbReference>
<protein>
    <recommendedName>
        <fullName evidence="15">RecBCD enzyme subunit RecB</fullName>
        <ecNumber evidence="15">3.1.11.5</ecNumber>
        <ecNumber evidence="15">5.6.2.4</ecNumber>
    </recommendedName>
    <alternativeName>
        <fullName evidence="15">DNA 3'-5' helicase subunit RecB</fullName>
    </alternativeName>
    <alternativeName>
        <fullName evidence="15">Exonuclease V subunit RecB</fullName>
        <shortName evidence="15">ExoV subunit RecB</shortName>
    </alternativeName>
    <alternativeName>
        <fullName evidence="15">Helicase/nuclease RecBCD subunit RecB</fullName>
    </alternativeName>
</protein>
<accession>A0A5Q2FBJ6</accession>